<protein>
    <submittedName>
        <fullName evidence="1">Uncharacterized protein</fullName>
    </submittedName>
</protein>
<dbReference type="AlphaFoldDB" id="A0A9D4N2J2"/>
<evidence type="ECO:0000313" key="1">
    <source>
        <dbReference type="EMBL" id="KAH3888438.1"/>
    </source>
</evidence>
<dbReference type="EMBL" id="JAIWYP010000001">
    <property type="protein sequence ID" value="KAH3888438.1"/>
    <property type="molecule type" value="Genomic_DNA"/>
</dbReference>
<accession>A0A9D4N2J2</accession>
<sequence length="58" mass="6327">MPLDPASRFTPSAFAGLRNIEPDHFEKSDDGPVRLGSSSDTALLLDQRFSAPIIELIN</sequence>
<reference evidence="1" key="1">
    <citation type="journal article" date="2019" name="bioRxiv">
        <title>The Genome of the Zebra Mussel, Dreissena polymorpha: A Resource for Invasive Species Research.</title>
        <authorList>
            <person name="McCartney M.A."/>
            <person name="Auch B."/>
            <person name="Kono T."/>
            <person name="Mallez S."/>
            <person name="Zhang Y."/>
            <person name="Obille A."/>
            <person name="Becker A."/>
            <person name="Abrahante J.E."/>
            <person name="Garbe J."/>
            <person name="Badalamenti J.P."/>
            <person name="Herman A."/>
            <person name="Mangelson H."/>
            <person name="Liachko I."/>
            <person name="Sullivan S."/>
            <person name="Sone E.D."/>
            <person name="Koren S."/>
            <person name="Silverstein K.A.T."/>
            <person name="Beckman K.B."/>
            <person name="Gohl D.M."/>
        </authorList>
    </citation>
    <scope>NUCLEOTIDE SEQUENCE</scope>
    <source>
        <strain evidence="1">Duluth1</strain>
        <tissue evidence="1">Whole animal</tissue>
    </source>
</reference>
<evidence type="ECO:0000313" key="2">
    <source>
        <dbReference type="Proteomes" id="UP000828390"/>
    </source>
</evidence>
<dbReference type="Proteomes" id="UP000828390">
    <property type="component" value="Unassembled WGS sequence"/>
</dbReference>
<name>A0A9D4N2J2_DREPO</name>
<proteinExistence type="predicted"/>
<keyword evidence="2" id="KW-1185">Reference proteome</keyword>
<comment type="caution">
    <text evidence="1">The sequence shown here is derived from an EMBL/GenBank/DDBJ whole genome shotgun (WGS) entry which is preliminary data.</text>
</comment>
<reference evidence="1" key="2">
    <citation type="submission" date="2020-11" db="EMBL/GenBank/DDBJ databases">
        <authorList>
            <person name="McCartney M.A."/>
            <person name="Auch B."/>
            <person name="Kono T."/>
            <person name="Mallez S."/>
            <person name="Becker A."/>
            <person name="Gohl D.M."/>
            <person name="Silverstein K.A.T."/>
            <person name="Koren S."/>
            <person name="Bechman K.B."/>
            <person name="Herman A."/>
            <person name="Abrahante J.E."/>
            <person name="Garbe J."/>
        </authorList>
    </citation>
    <scope>NUCLEOTIDE SEQUENCE</scope>
    <source>
        <strain evidence="1">Duluth1</strain>
        <tissue evidence="1">Whole animal</tissue>
    </source>
</reference>
<gene>
    <name evidence="1" type="ORF">DPMN_012473</name>
</gene>
<organism evidence="1 2">
    <name type="scientific">Dreissena polymorpha</name>
    <name type="common">Zebra mussel</name>
    <name type="synonym">Mytilus polymorpha</name>
    <dbReference type="NCBI Taxonomy" id="45954"/>
    <lineage>
        <taxon>Eukaryota</taxon>
        <taxon>Metazoa</taxon>
        <taxon>Spiralia</taxon>
        <taxon>Lophotrochozoa</taxon>
        <taxon>Mollusca</taxon>
        <taxon>Bivalvia</taxon>
        <taxon>Autobranchia</taxon>
        <taxon>Heteroconchia</taxon>
        <taxon>Euheterodonta</taxon>
        <taxon>Imparidentia</taxon>
        <taxon>Neoheterodontei</taxon>
        <taxon>Myida</taxon>
        <taxon>Dreissenoidea</taxon>
        <taxon>Dreissenidae</taxon>
        <taxon>Dreissena</taxon>
    </lineage>
</organism>